<name>A0AA43UCZ5_9LACT</name>
<evidence type="ECO:0000259" key="1">
    <source>
        <dbReference type="PROSITE" id="PS50206"/>
    </source>
</evidence>
<dbReference type="PROSITE" id="PS50206">
    <property type="entry name" value="RHODANESE_3"/>
    <property type="match status" value="1"/>
</dbReference>
<evidence type="ECO:0000313" key="3">
    <source>
        <dbReference type="Proteomes" id="UP001171751"/>
    </source>
</evidence>
<feature type="domain" description="Rhodanese" evidence="1">
    <location>
        <begin position="209"/>
        <end position="325"/>
    </location>
</feature>
<dbReference type="InterPro" id="IPR009996">
    <property type="entry name" value="YycH"/>
</dbReference>
<dbReference type="Gene3D" id="3.10.450.310">
    <property type="match status" value="1"/>
</dbReference>
<dbReference type="Gene3D" id="3.30.310.160">
    <property type="entry name" value="YycH protein, domain 2"/>
    <property type="match status" value="1"/>
</dbReference>
<dbReference type="Pfam" id="PF07435">
    <property type="entry name" value="YycH"/>
    <property type="match status" value="1"/>
</dbReference>
<comment type="caution">
    <text evidence="2">The sequence shown here is derived from an EMBL/GenBank/DDBJ whole genome shotgun (WGS) entry which is preliminary data.</text>
</comment>
<sequence>MAVLIFLSIVLTTINFTGRDFDETASPQRTTTNPQTNLMRSNVKFLTPSQILLHSDTSIDMINTQSVFDLNTPDLLAAENLSQLQIEATGISPQQVYNSFQSEPTIVYTFDYPIPFFFYSEIFEDLDEDLRGESFDFMVFSLDQMDRVRFYNSENQTLYTSESTGEFLEQALDQLDLDDVETREVSAYFVGGSLIYLPVDEVKLTNRSYYMERIPNSIFIETLFDETSQVNPRHDNNTLTFTDFYSQLKINETTNLLTYEKQNEGGRSPSLTQTLTQSLNVLNNYENWTLGLHYNDSVLDEGEISFRRYVGGYPTFADHGEDLVRIRLNDNEMTYLQLNTNVAQAPIISHDQDDTITLMNGSELMEKINSSNLNQENIDSIRIGLKWNYSDDSKRVAGFHPTWFIRYEDVWYGLNELLEA</sequence>
<reference evidence="2" key="1">
    <citation type="submission" date="2023-07" db="EMBL/GenBank/DDBJ databases">
        <title>Between Cages and Wild: Unraveling the Impact of Captivity on Animal Microbiomes and Antimicrobial Resistance.</title>
        <authorList>
            <person name="Schmartz G.P."/>
            <person name="Rehner J."/>
            <person name="Schuff M.J."/>
            <person name="Becker S.L."/>
            <person name="Kravczyk M."/>
            <person name="Gurevich A."/>
            <person name="Francke R."/>
            <person name="Mueller R."/>
            <person name="Keller V."/>
            <person name="Keller A."/>
        </authorList>
    </citation>
    <scope>NUCLEOTIDE SEQUENCE</scope>
    <source>
        <strain evidence="2">S39M_St_73</strain>
    </source>
</reference>
<evidence type="ECO:0000313" key="2">
    <source>
        <dbReference type="EMBL" id="MDO5457671.1"/>
    </source>
</evidence>
<keyword evidence="3" id="KW-1185">Reference proteome</keyword>
<proteinExistence type="predicted"/>
<protein>
    <submittedName>
        <fullName evidence="2">Two-component system activity regulator YycH</fullName>
    </submittedName>
</protein>
<dbReference type="Proteomes" id="UP001171751">
    <property type="component" value="Unassembled WGS sequence"/>
</dbReference>
<organism evidence="2 3">
    <name type="scientific">Atopococcus tabaci</name>
    <dbReference type="NCBI Taxonomy" id="269774"/>
    <lineage>
        <taxon>Bacteria</taxon>
        <taxon>Bacillati</taxon>
        <taxon>Bacillota</taxon>
        <taxon>Bacilli</taxon>
        <taxon>Lactobacillales</taxon>
        <taxon>Carnobacteriaceae</taxon>
        <taxon>Atopococcus</taxon>
    </lineage>
</organism>
<accession>A0AA43UCZ5</accession>
<dbReference type="CDD" id="cd15787">
    <property type="entry name" value="YycH_N"/>
    <property type="match status" value="1"/>
</dbReference>
<dbReference type="InterPro" id="IPR042274">
    <property type="entry name" value="YycH/YycI_2"/>
</dbReference>
<dbReference type="EMBL" id="JAUNQW010000020">
    <property type="protein sequence ID" value="MDO5457671.1"/>
    <property type="molecule type" value="Genomic_DNA"/>
</dbReference>
<dbReference type="InterPro" id="IPR001763">
    <property type="entry name" value="Rhodanese-like_dom"/>
</dbReference>
<gene>
    <name evidence="2" type="primary">yycH</name>
    <name evidence="2" type="ORF">Q4F26_04920</name>
</gene>
<dbReference type="AlphaFoldDB" id="A0AA43UCZ5"/>